<gene>
    <name evidence="11" type="primary">eptA</name>
    <name evidence="11" type="ORF">GAGA_1576</name>
</gene>
<dbReference type="GO" id="GO:0016740">
    <property type="term" value="F:transferase activity"/>
    <property type="evidence" value="ECO:0007669"/>
    <property type="project" value="UniProtKB-KW"/>
</dbReference>
<accession>A0ABQ0I523</accession>
<feature type="domain" description="Phosphoethanolamine transferase N-terminal" evidence="10">
    <location>
        <begin position="17"/>
        <end position="97"/>
    </location>
</feature>
<dbReference type="Pfam" id="PF08019">
    <property type="entry name" value="EptA_B_N"/>
    <property type="match status" value="1"/>
</dbReference>
<feature type="domain" description="Sulfatase N-terminal" evidence="9">
    <location>
        <begin position="126"/>
        <end position="413"/>
    </location>
</feature>
<evidence type="ECO:0000256" key="7">
    <source>
        <dbReference type="ARBA" id="ARBA00023136"/>
    </source>
</evidence>
<keyword evidence="7 8" id="KW-0472">Membrane</keyword>
<dbReference type="InterPro" id="IPR000917">
    <property type="entry name" value="Sulfatase_N"/>
</dbReference>
<evidence type="ECO:0000256" key="5">
    <source>
        <dbReference type="ARBA" id="ARBA00022692"/>
    </source>
</evidence>
<comment type="caution">
    <text evidence="11">The sequence shown here is derived from an EMBL/GenBank/DDBJ whole genome shotgun (WGS) entry which is preliminary data.</text>
</comment>
<feature type="transmembrane region" description="Helical" evidence="8">
    <location>
        <begin position="48"/>
        <end position="67"/>
    </location>
</feature>
<dbReference type="CDD" id="cd16017">
    <property type="entry name" value="LptA"/>
    <property type="match status" value="1"/>
</dbReference>
<name>A0ABQ0I523_9ALTE</name>
<evidence type="ECO:0000256" key="8">
    <source>
        <dbReference type="SAM" id="Phobius"/>
    </source>
</evidence>
<dbReference type="Pfam" id="PF00884">
    <property type="entry name" value="Sulfatase"/>
    <property type="match status" value="1"/>
</dbReference>
<dbReference type="InterPro" id="IPR058130">
    <property type="entry name" value="PEA_transf_C"/>
</dbReference>
<dbReference type="InterPro" id="IPR012549">
    <property type="entry name" value="EptA-like_N"/>
</dbReference>
<sequence length="434" mass="49841">MRQILQRYFPILIFMQLYFSCFWINSICVSFYIKLERGTITQELFSRIRLVTIFFVIIGTIVSLFYVNYASVGRNNRELTSYLTPFKFYEASYKYMIRSLYNSSREFRFLDIKPTQDKSETKPKITVLVLGETARAKNFSLNGYGPSTNAYTASTDIVSFSNFTSCGTATAVSVPCMFSRLNKENYDKHIADSQQNVLDLINLSGVDVMWIDNNNGGCKGVCKRVKTIEIDVDQTDPLCDGEYCFDQKLLEPLEQKIKNLKADNTLIVLHMIGSHGPTYFKRYPKIHRKFVPDCQRSDIQNCSTAELINTYDNTILYTDFVLKKIIERLENISITGNFNSSLLFISDHGESLGENGFFLHGFPYLFAPKEQTHIPMLYWQNAKNTQFNLACIRNKATLNLSHDNFFDTLLGITEVNTSAYDPEKDILNSCNKNT</sequence>
<reference evidence="11 12" key="1">
    <citation type="journal article" date="2014" name="Environ. Microbiol.">
        <title>Comparative genomics of the marine bacterial genus Glaciecola reveals the high degree of genomic diversity and genomic characteristic for cold adaptation.</title>
        <authorList>
            <person name="Qin Q.L."/>
            <person name="Xie B.B."/>
            <person name="Yu Y."/>
            <person name="Shu Y.L."/>
            <person name="Rong J.C."/>
            <person name="Zhang Y.J."/>
            <person name="Zhao D.L."/>
            <person name="Chen X.L."/>
            <person name="Zhang X.Y."/>
            <person name="Chen B."/>
            <person name="Zhou B.C."/>
            <person name="Zhang Y.Z."/>
        </authorList>
    </citation>
    <scope>NUCLEOTIDE SEQUENCE [LARGE SCALE GENOMIC DNA]</scope>
    <source>
        <strain evidence="11 12">NO2</strain>
    </source>
</reference>
<organism evidence="11 12">
    <name type="scientific">Paraglaciecola agarilytica NO2</name>
    <dbReference type="NCBI Taxonomy" id="1125747"/>
    <lineage>
        <taxon>Bacteria</taxon>
        <taxon>Pseudomonadati</taxon>
        <taxon>Pseudomonadota</taxon>
        <taxon>Gammaproteobacteria</taxon>
        <taxon>Alteromonadales</taxon>
        <taxon>Alteromonadaceae</taxon>
        <taxon>Paraglaciecola</taxon>
    </lineage>
</organism>
<keyword evidence="2" id="KW-1003">Cell membrane</keyword>
<keyword evidence="4 11" id="KW-0808">Transferase</keyword>
<dbReference type="InterPro" id="IPR017850">
    <property type="entry name" value="Alkaline_phosphatase_core_sf"/>
</dbReference>
<evidence type="ECO:0000256" key="6">
    <source>
        <dbReference type="ARBA" id="ARBA00022989"/>
    </source>
</evidence>
<keyword evidence="12" id="KW-1185">Reference proteome</keyword>
<dbReference type="PANTHER" id="PTHR30443:SF0">
    <property type="entry name" value="PHOSPHOETHANOLAMINE TRANSFERASE EPTA"/>
    <property type="match status" value="1"/>
</dbReference>
<comment type="subcellular location">
    <subcellularLocation>
        <location evidence="1">Cell inner membrane</location>
        <topology evidence="1">Multi-pass membrane protein</topology>
    </subcellularLocation>
</comment>
<evidence type="ECO:0000256" key="2">
    <source>
        <dbReference type="ARBA" id="ARBA00022475"/>
    </source>
</evidence>
<evidence type="ECO:0000256" key="1">
    <source>
        <dbReference type="ARBA" id="ARBA00004429"/>
    </source>
</evidence>
<evidence type="ECO:0000256" key="3">
    <source>
        <dbReference type="ARBA" id="ARBA00022519"/>
    </source>
</evidence>
<evidence type="ECO:0000259" key="9">
    <source>
        <dbReference type="Pfam" id="PF00884"/>
    </source>
</evidence>
<protein>
    <submittedName>
        <fullName evidence="11">Phosphoethanolamine transferase</fullName>
    </submittedName>
</protein>
<feature type="transmembrane region" description="Helical" evidence="8">
    <location>
        <begin position="12"/>
        <end position="33"/>
    </location>
</feature>
<evidence type="ECO:0000256" key="4">
    <source>
        <dbReference type="ARBA" id="ARBA00022679"/>
    </source>
</evidence>
<dbReference type="PANTHER" id="PTHR30443">
    <property type="entry name" value="INNER MEMBRANE PROTEIN"/>
    <property type="match status" value="1"/>
</dbReference>
<dbReference type="Gene3D" id="3.40.720.10">
    <property type="entry name" value="Alkaline Phosphatase, subunit A"/>
    <property type="match status" value="1"/>
</dbReference>
<evidence type="ECO:0000259" key="10">
    <source>
        <dbReference type="Pfam" id="PF08019"/>
    </source>
</evidence>
<evidence type="ECO:0000313" key="12">
    <source>
        <dbReference type="Proteomes" id="UP000008372"/>
    </source>
</evidence>
<dbReference type="SUPFAM" id="SSF53649">
    <property type="entry name" value="Alkaline phosphatase-like"/>
    <property type="match status" value="1"/>
</dbReference>
<dbReference type="EMBL" id="BAEK01000027">
    <property type="protein sequence ID" value="GAC04432.1"/>
    <property type="molecule type" value="Genomic_DNA"/>
</dbReference>
<proteinExistence type="predicted"/>
<dbReference type="InterPro" id="IPR040423">
    <property type="entry name" value="PEA_transferase"/>
</dbReference>
<keyword evidence="3" id="KW-0997">Cell inner membrane</keyword>
<keyword evidence="5 8" id="KW-0812">Transmembrane</keyword>
<evidence type="ECO:0000313" key="11">
    <source>
        <dbReference type="EMBL" id="GAC04432.1"/>
    </source>
</evidence>
<keyword evidence="6 8" id="KW-1133">Transmembrane helix</keyword>
<dbReference type="Proteomes" id="UP000008372">
    <property type="component" value="Unassembled WGS sequence"/>
</dbReference>